<proteinExistence type="predicted"/>
<dbReference type="RefSeq" id="WP_323279102.1">
    <property type="nucleotide sequence ID" value="NZ_JAYGGQ010000007.1"/>
</dbReference>
<dbReference type="EMBL" id="JAYGGQ010000007">
    <property type="protein sequence ID" value="MEA5455247.1"/>
    <property type="molecule type" value="Genomic_DNA"/>
</dbReference>
<accession>A0ABU5T6V0</accession>
<reference evidence="1 2" key="1">
    <citation type="submission" date="2023-12" db="EMBL/GenBank/DDBJ databases">
        <title>Sinomonas terricola sp. nov, isolated from litchi orchard soil in Guangdong, PR China.</title>
        <authorList>
            <person name="Jiaxin W."/>
            <person name="Yang Z."/>
            <person name="Honghui Z."/>
        </authorList>
    </citation>
    <scope>NUCLEOTIDE SEQUENCE [LARGE SCALE GENOMIC DNA]</scope>
    <source>
        <strain evidence="1 2">JGH33</strain>
    </source>
</reference>
<sequence length="134" mass="14861">MTLAPPGDHLAGLHGYESPTVVKHEGLYYLFGSELTGWSTNDNRYATAASLASPWSEWRDFAPAGSATFDSQTSVVVPVHGSEQISFVYVGDRWFQDDLFHSAPVWLQLHLRDGAAELEWRDAWAIDPATGAFY</sequence>
<dbReference type="InterPro" id="IPR023296">
    <property type="entry name" value="Glyco_hydro_beta-prop_sf"/>
</dbReference>
<dbReference type="PANTHER" id="PTHR22925:SF3">
    <property type="entry name" value="GLYCOSYL HYDROLASE FAMILY PROTEIN 43"/>
    <property type="match status" value="1"/>
</dbReference>
<gene>
    <name evidence="1" type="ORF">SPF06_10985</name>
</gene>
<dbReference type="Proteomes" id="UP001304769">
    <property type="component" value="Unassembled WGS sequence"/>
</dbReference>
<evidence type="ECO:0000313" key="2">
    <source>
        <dbReference type="Proteomes" id="UP001304769"/>
    </source>
</evidence>
<evidence type="ECO:0000313" key="1">
    <source>
        <dbReference type="EMBL" id="MEA5455247.1"/>
    </source>
</evidence>
<protein>
    <submittedName>
        <fullName evidence="1">Uncharacterized protein</fullName>
    </submittedName>
</protein>
<keyword evidence="2" id="KW-1185">Reference proteome</keyword>
<comment type="caution">
    <text evidence="1">The sequence shown here is derived from an EMBL/GenBank/DDBJ whole genome shotgun (WGS) entry which is preliminary data.</text>
</comment>
<dbReference type="Gene3D" id="2.115.10.20">
    <property type="entry name" value="Glycosyl hydrolase domain, family 43"/>
    <property type="match status" value="1"/>
</dbReference>
<name>A0ABU5T6V0_9MICC</name>
<dbReference type="SUPFAM" id="SSF75005">
    <property type="entry name" value="Arabinanase/levansucrase/invertase"/>
    <property type="match status" value="1"/>
</dbReference>
<organism evidence="1 2">
    <name type="scientific">Sinomonas terricola</name>
    <dbReference type="NCBI Taxonomy" id="3110330"/>
    <lineage>
        <taxon>Bacteria</taxon>
        <taxon>Bacillati</taxon>
        <taxon>Actinomycetota</taxon>
        <taxon>Actinomycetes</taxon>
        <taxon>Micrococcales</taxon>
        <taxon>Micrococcaceae</taxon>
        <taxon>Sinomonas</taxon>
    </lineage>
</organism>
<dbReference type="PANTHER" id="PTHR22925">
    <property type="entry name" value="GLYCOSYL HYDROLASE 43 FAMILY MEMBER"/>
    <property type="match status" value="1"/>
</dbReference>